<feature type="domain" description="Peptidase M50" evidence="14">
    <location>
        <begin position="14"/>
        <end position="206"/>
    </location>
</feature>
<dbReference type="KEGG" id="ttk:TST_0067"/>
<keyword evidence="9" id="KW-0862">Zinc</keyword>
<evidence type="ECO:0000256" key="6">
    <source>
        <dbReference type="ARBA" id="ARBA00022692"/>
    </source>
</evidence>
<comment type="similarity">
    <text evidence="3">Belongs to the peptidase M50B family.</text>
</comment>
<dbReference type="PANTHER" id="PTHR35864:SF1">
    <property type="entry name" value="ZINC METALLOPROTEASE YWHC-RELATED"/>
    <property type="match status" value="1"/>
</dbReference>
<keyword evidence="5" id="KW-0645">Protease</keyword>
<dbReference type="EMBL" id="AP013035">
    <property type="protein sequence ID" value="BAT70877.1"/>
    <property type="molecule type" value="Genomic_DNA"/>
</dbReference>
<dbReference type="GO" id="GO:0046872">
    <property type="term" value="F:metal ion binding"/>
    <property type="evidence" value="ECO:0007669"/>
    <property type="project" value="UniProtKB-KW"/>
</dbReference>
<dbReference type="RefSeq" id="WP_068548585.1">
    <property type="nucleotide sequence ID" value="NZ_AP013035.1"/>
</dbReference>
<feature type="transmembrane region" description="Helical" evidence="13">
    <location>
        <begin position="88"/>
        <end position="114"/>
    </location>
</feature>
<evidence type="ECO:0000256" key="11">
    <source>
        <dbReference type="ARBA" id="ARBA00023049"/>
    </source>
</evidence>
<evidence type="ECO:0000259" key="14">
    <source>
        <dbReference type="Pfam" id="PF02163"/>
    </source>
</evidence>
<evidence type="ECO:0000256" key="2">
    <source>
        <dbReference type="ARBA" id="ARBA00004651"/>
    </source>
</evidence>
<evidence type="ECO:0000256" key="13">
    <source>
        <dbReference type="SAM" id="Phobius"/>
    </source>
</evidence>
<keyword evidence="6 13" id="KW-0812">Transmembrane</keyword>
<dbReference type="GO" id="GO:0005886">
    <property type="term" value="C:plasma membrane"/>
    <property type="evidence" value="ECO:0007669"/>
    <property type="project" value="UniProtKB-SubCell"/>
</dbReference>
<feature type="transmembrane region" description="Helical" evidence="13">
    <location>
        <begin position="195"/>
        <end position="214"/>
    </location>
</feature>
<dbReference type="STRING" id="1298851.TST_0067"/>
<evidence type="ECO:0000313" key="15">
    <source>
        <dbReference type="EMBL" id="BAT70877.1"/>
    </source>
</evidence>
<dbReference type="CDD" id="cd06158">
    <property type="entry name" value="S2P-M50_like_1"/>
    <property type="match status" value="1"/>
</dbReference>
<evidence type="ECO:0000256" key="8">
    <source>
        <dbReference type="ARBA" id="ARBA00022801"/>
    </source>
</evidence>
<dbReference type="AlphaFoldDB" id="A0A0S3QRF6"/>
<dbReference type="InterPro" id="IPR044537">
    <property type="entry name" value="Rip2-like"/>
</dbReference>
<keyword evidence="10 13" id="KW-1133">Transmembrane helix</keyword>
<dbReference type="PATRIC" id="fig|1298851.3.peg.70"/>
<keyword evidence="7" id="KW-0479">Metal-binding</keyword>
<comment type="subcellular location">
    <subcellularLocation>
        <location evidence="2">Cell membrane</location>
        <topology evidence="2">Multi-pass membrane protein</topology>
    </subcellularLocation>
</comment>
<name>A0A0S3QRF6_THET7</name>
<evidence type="ECO:0000256" key="1">
    <source>
        <dbReference type="ARBA" id="ARBA00001947"/>
    </source>
</evidence>
<evidence type="ECO:0000256" key="9">
    <source>
        <dbReference type="ARBA" id="ARBA00022833"/>
    </source>
</evidence>
<keyword evidence="8" id="KW-0378">Hydrolase</keyword>
<evidence type="ECO:0000256" key="10">
    <source>
        <dbReference type="ARBA" id="ARBA00022989"/>
    </source>
</evidence>
<dbReference type="InterPro" id="IPR008915">
    <property type="entry name" value="Peptidase_M50"/>
</dbReference>
<dbReference type="OrthoDB" id="9800627at2"/>
<evidence type="ECO:0000256" key="5">
    <source>
        <dbReference type="ARBA" id="ARBA00022670"/>
    </source>
</evidence>
<dbReference type="Pfam" id="PF02163">
    <property type="entry name" value="Peptidase_M50"/>
    <property type="match status" value="1"/>
</dbReference>
<reference evidence="16" key="1">
    <citation type="journal article" date="2018" name="Science">
        <title>A primordial and reversible TCA cycle in a facultatively chemolithoautotrophic thermophile.</title>
        <authorList>
            <person name="Nunoura T."/>
            <person name="Chikaraishi Y."/>
            <person name="Izaki R."/>
            <person name="Suwa T."/>
            <person name="Sato T."/>
            <person name="Harada T."/>
            <person name="Mori K."/>
            <person name="Kato Y."/>
            <person name="Miyazaki M."/>
            <person name="Shimamura S."/>
            <person name="Yanagawa K."/>
            <person name="Shuto A."/>
            <person name="Ohkouchi N."/>
            <person name="Fujita N."/>
            <person name="Takaki Y."/>
            <person name="Atomi H."/>
            <person name="Takai K."/>
        </authorList>
    </citation>
    <scope>NUCLEOTIDE SEQUENCE [LARGE SCALE GENOMIC DNA]</scope>
    <source>
        <strain evidence="16">DSM 17441 / JCM 13301 / NBRC 103674 / ABI70S6</strain>
    </source>
</reference>
<organism evidence="15 16">
    <name type="scientific">Thermosulfidibacter takaii (strain DSM 17441 / JCM 13301 / NBRC 103674 / ABI70S6)</name>
    <dbReference type="NCBI Taxonomy" id="1298851"/>
    <lineage>
        <taxon>Bacteria</taxon>
        <taxon>Pseudomonadati</taxon>
        <taxon>Thermosulfidibacterota</taxon>
        <taxon>Thermosulfidibacteria</taxon>
        <taxon>Thermosulfidibacterales</taxon>
        <taxon>Thermosulfidibacteraceae</taxon>
    </lineage>
</organism>
<evidence type="ECO:0000256" key="12">
    <source>
        <dbReference type="ARBA" id="ARBA00023136"/>
    </source>
</evidence>
<accession>A0A0S3QRF6</accession>
<evidence type="ECO:0000256" key="4">
    <source>
        <dbReference type="ARBA" id="ARBA00022475"/>
    </source>
</evidence>
<dbReference type="GO" id="GO:0006508">
    <property type="term" value="P:proteolysis"/>
    <property type="evidence" value="ECO:0007669"/>
    <property type="project" value="UniProtKB-KW"/>
</dbReference>
<evidence type="ECO:0000256" key="7">
    <source>
        <dbReference type="ARBA" id="ARBA00022723"/>
    </source>
</evidence>
<evidence type="ECO:0000256" key="3">
    <source>
        <dbReference type="ARBA" id="ARBA00007931"/>
    </source>
</evidence>
<keyword evidence="4" id="KW-1003">Cell membrane</keyword>
<dbReference type="PANTHER" id="PTHR35864">
    <property type="entry name" value="ZINC METALLOPROTEASE MJ0611-RELATED"/>
    <property type="match status" value="1"/>
</dbReference>
<feature type="transmembrane region" description="Helical" evidence="13">
    <location>
        <begin position="139"/>
        <end position="166"/>
    </location>
</feature>
<protein>
    <submittedName>
        <fullName evidence="15">Peptidase M50B family</fullName>
    </submittedName>
</protein>
<keyword evidence="16" id="KW-1185">Reference proteome</keyword>
<proteinExistence type="inferred from homology"/>
<comment type="cofactor">
    <cofactor evidence="1">
        <name>Zn(2+)</name>
        <dbReference type="ChEBI" id="CHEBI:29105"/>
    </cofactor>
</comment>
<gene>
    <name evidence="15" type="ORF">TST_0067</name>
</gene>
<dbReference type="GO" id="GO:0008237">
    <property type="term" value="F:metallopeptidase activity"/>
    <property type="evidence" value="ECO:0007669"/>
    <property type="project" value="UniProtKB-KW"/>
</dbReference>
<sequence length="228" mass="25015">MEVASYIQQISLGIVPVLFSVSLHEVAHGAVAYKLGDPTAKEMGRLTLNPLKHLDPIGLLVFIVTRIIGWAKPVPVNPYNLKDPKRDMIWVAAAGPATNFFLAAFSAMLFRMLIHLDPELLQFVAAFVRWGQVPKLSGIYVIFAPLTIMLFMGIIINVAVGIFNLIPIPPLDGGRIVYGILPMNLAREYARLERWGILIVLALILIGGVDRYFGYVVLRITAALAGVG</sequence>
<keyword evidence="11" id="KW-0482">Metalloprotease</keyword>
<dbReference type="Proteomes" id="UP000063234">
    <property type="component" value="Chromosome"/>
</dbReference>
<evidence type="ECO:0000313" key="16">
    <source>
        <dbReference type="Proteomes" id="UP000063234"/>
    </source>
</evidence>
<keyword evidence="12 13" id="KW-0472">Membrane</keyword>
<dbReference type="InterPro" id="IPR052348">
    <property type="entry name" value="Metallopeptidase_M50B"/>
</dbReference>